<organism evidence="1 2">
    <name type="scientific">Ostreobium quekettii</name>
    <dbReference type="NCBI Taxonomy" id="121088"/>
    <lineage>
        <taxon>Eukaryota</taxon>
        <taxon>Viridiplantae</taxon>
        <taxon>Chlorophyta</taxon>
        <taxon>core chlorophytes</taxon>
        <taxon>Ulvophyceae</taxon>
        <taxon>TCBD clade</taxon>
        <taxon>Bryopsidales</taxon>
        <taxon>Ostreobineae</taxon>
        <taxon>Ostreobiaceae</taxon>
        <taxon>Ostreobium</taxon>
    </lineage>
</organism>
<evidence type="ECO:0000313" key="1">
    <source>
        <dbReference type="EMBL" id="CAD7703342.1"/>
    </source>
</evidence>
<gene>
    <name evidence="1" type="ORF">OSTQU699_LOCUS8699</name>
</gene>
<keyword evidence="2" id="KW-1185">Reference proteome</keyword>
<dbReference type="Proteomes" id="UP000708148">
    <property type="component" value="Unassembled WGS sequence"/>
</dbReference>
<sequence length="122" mass="12978">MERQPLMTVSKEQQRVLHSEGGEQGAAQGISVPCVAYVSTRPSGLTDLDLNVHGVCIWTVCMRTHAWHRLISPGAFPSGEKGCILSVLDKCSETIVGKAVGRMAALSCGPADGTCCDEYVQS</sequence>
<accession>A0A8S1JB48</accession>
<dbReference type="AlphaFoldDB" id="A0A8S1JB48"/>
<comment type="caution">
    <text evidence="1">The sequence shown here is derived from an EMBL/GenBank/DDBJ whole genome shotgun (WGS) entry which is preliminary data.</text>
</comment>
<dbReference type="EMBL" id="CAJHUC010002174">
    <property type="protein sequence ID" value="CAD7703342.1"/>
    <property type="molecule type" value="Genomic_DNA"/>
</dbReference>
<name>A0A8S1JB48_9CHLO</name>
<reference evidence="1" key="1">
    <citation type="submission" date="2020-12" db="EMBL/GenBank/DDBJ databases">
        <authorList>
            <person name="Iha C."/>
        </authorList>
    </citation>
    <scope>NUCLEOTIDE SEQUENCE</scope>
</reference>
<protein>
    <submittedName>
        <fullName evidence="1">Uncharacterized protein</fullName>
    </submittedName>
</protein>
<evidence type="ECO:0000313" key="2">
    <source>
        <dbReference type="Proteomes" id="UP000708148"/>
    </source>
</evidence>
<proteinExistence type="predicted"/>